<reference evidence="2" key="1">
    <citation type="submission" date="2014-01" db="EMBL/GenBank/DDBJ databases">
        <title>The Genome Sequence of Anopheles farauti FAR1 (V2).</title>
        <authorList>
            <consortium name="The Broad Institute Genomics Platform"/>
            <person name="Neafsey D.E."/>
            <person name="Besansky N."/>
            <person name="Howell P."/>
            <person name="Walton C."/>
            <person name="Young S.K."/>
            <person name="Zeng Q."/>
            <person name="Gargeya S."/>
            <person name="Fitzgerald M."/>
            <person name="Haas B."/>
            <person name="Abouelleil A."/>
            <person name="Allen A.W."/>
            <person name="Alvarado L."/>
            <person name="Arachchi H.M."/>
            <person name="Berlin A.M."/>
            <person name="Chapman S.B."/>
            <person name="Gainer-Dewar J."/>
            <person name="Goldberg J."/>
            <person name="Griggs A."/>
            <person name="Gujja S."/>
            <person name="Hansen M."/>
            <person name="Howarth C."/>
            <person name="Imamovic A."/>
            <person name="Ireland A."/>
            <person name="Larimer J."/>
            <person name="McCowan C."/>
            <person name="Murphy C."/>
            <person name="Pearson M."/>
            <person name="Poon T.W."/>
            <person name="Priest M."/>
            <person name="Roberts A."/>
            <person name="Saif S."/>
            <person name="Shea T."/>
            <person name="Sisk P."/>
            <person name="Sykes S."/>
            <person name="Wortman J."/>
            <person name="Nusbaum C."/>
            <person name="Birren B."/>
        </authorList>
    </citation>
    <scope>NUCLEOTIDE SEQUENCE [LARGE SCALE GENOMIC DNA]</scope>
    <source>
        <strain evidence="2">FAR1</strain>
    </source>
</reference>
<dbReference type="AlphaFoldDB" id="A0A182QGK8"/>
<dbReference type="EnsemblMetazoa" id="AFAF009741-RA">
    <property type="protein sequence ID" value="AFAF009741-PA"/>
    <property type="gene ID" value="AFAF009741"/>
</dbReference>
<evidence type="ECO:0000313" key="1">
    <source>
        <dbReference type="EnsemblMetazoa" id="AFAF009741-PA"/>
    </source>
</evidence>
<dbReference type="EMBL" id="AXCN02001809">
    <property type="status" value="NOT_ANNOTATED_CDS"/>
    <property type="molecule type" value="Genomic_DNA"/>
</dbReference>
<protein>
    <submittedName>
        <fullName evidence="1">Uncharacterized protein</fullName>
    </submittedName>
</protein>
<reference evidence="1" key="2">
    <citation type="submission" date="2020-05" db="UniProtKB">
        <authorList>
            <consortium name="EnsemblMetazoa"/>
        </authorList>
    </citation>
    <scope>IDENTIFICATION</scope>
    <source>
        <strain evidence="1">FAR1</strain>
    </source>
</reference>
<keyword evidence="2" id="KW-1185">Reference proteome</keyword>
<proteinExistence type="predicted"/>
<sequence>MLSVLVVRGKSMIASTLDVNGFQINSNTTSLSEEEMLDFGRQVKVRTIVRLGDHSTGKRPIVVGHLQHGSSQVDWQPFVVHDRLILGDVDPACLLEQSTIVPARIKRLQLAGQSVMLEQKRQMQ</sequence>
<evidence type="ECO:0000313" key="2">
    <source>
        <dbReference type="Proteomes" id="UP000075886"/>
    </source>
</evidence>
<organism evidence="1 2">
    <name type="scientific">Anopheles farauti</name>
    <dbReference type="NCBI Taxonomy" id="69004"/>
    <lineage>
        <taxon>Eukaryota</taxon>
        <taxon>Metazoa</taxon>
        <taxon>Ecdysozoa</taxon>
        <taxon>Arthropoda</taxon>
        <taxon>Hexapoda</taxon>
        <taxon>Insecta</taxon>
        <taxon>Pterygota</taxon>
        <taxon>Neoptera</taxon>
        <taxon>Endopterygota</taxon>
        <taxon>Diptera</taxon>
        <taxon>Nematocera</taxon>
        <taxon>Culicoidea</taxon>
        <taxon>Culicidae</taxon>
        <taxon>Anophelinae</taxon>
        <taxon>Anopheles</taxon>
    </lineage>
</organism>
<accession>A0A182QGK8</accession>
<dbReference type="VEuPathDB" id="VectorBase:AFAF009741"/>
<dbReference type="Proteomes" id="UP000075886">
    <property type="component" value="Unassembled WGS sequence"/>
</dbReference>
<name>A0A182QGK8_9DIPT</name>